<dbReference type="Proteomes" id="UP000288168">
    <property type="component" value="Unassembled WGS sequence"/>
</dbReference>
<gene>
    <name evidence="2" type="ORF">CEP54_007954</name>
</gene>
<keyword evidence="3" id="KW-1185">Reference proteome</keyword>
<dbReference type="EMBL" id="NKCI01000076">
    <property type="protein sequence ID" value="RSL58123.1"/>
    <property type="molecule type" value="Genomic_DNA"/>
</dbReference>
<reference evidence="2 3" key="1">
    <citation type="submission" date="2017-06" db="EMBL/GenBank/DDBJ databases">
        <title>Comparative genomic analysis of Ambrosia Fusariam Clade fungi.</title>
        <authorList>
            <person name="Stajich J.E."/>
            <person name="Carrillo J."/>
            <person name="Kijimoto T."/>
            <person name="Eskalen A."/>
            <person name="O'Donnell K."/>
            <person name="Kasson M."/>
        </authorList>
    </citation>
    <scope>NUCLEOTIDE SEQUENCE [LARGE SCALE GENOMIC DNA]</scope>
    <source>
        <strain evidence="2 3">NRRL62584</strain>
    </source>
</reference>
<name>A0A428PYP4_9HYPO</name>
<evidence type="ECO:0000313" key="3">
    <source>
        <dbReference type="Proteomes" id="UP000288168"/>
    </source>
</evidence>
<dbReference type="GO" id="GO:0005829">
    <property type="term" value="C:cytosol"/>
    <property type="evidence" value="ECO:0007669"/>
    <property type="project" value="TreeGrafter"/>
</dbReference>
<dbReference type="InterPro" id="IPR029063">
    <property type="entry name" value="SAM-dependent_MTases_sf"/>
</dbReference>
<dbReference type="InterPro" id="IPR019410">
    <property type="entry name" value="Methyltransf_16"/>
</dbReference>
<organism evidence="2 3">
    <name type="scientific">Fusarium duplospermum</name>
    <dbReference type="NCBI Taxonomy" id="1325734"/>
    <lineage>
        <taxon>Eukaryota</taxon>
        <taxon>Fungi</taxon>
        <taxon>Dikarya</taxon>
        <taxon>Ascomycota</taxon>
        <taxon>Pezizomycotina</taxon>
        <taxon>Sordariomycetes</taxon>
        <taxon>Hypocreomycetidae</taxon>
        <taxon>Hypocreales</taxon>
        <taxon>Nectriaceae</taxon>
        <taxon>Fusarium</taxon>
        <taxon>Fusarium solani species complex</taxon>
    </lineage>
</organism>
<dbReference type="PANTHER" id="PTHR14614">
    <property type="entry name" value="HEPATOCELLULAR CARCINOMA-ASSOCIATED ANTIGEN"/>
    <property type="match status" value="1"/>
</dbReference>
<feature type="compositionally biased region" description="Low complexity" evidence="1">
    <location>
        <begin position="151"/>
        <end position="160"/>
    </location>
</feature>
<sequence>MGSLTVLIDQLEPEVEDPEEETFLLYSQPIPSLDLGFIDPRATSVDVSVAGHDFTIHQSPAVLSSSRAGGTTGAVIWKISPSFASWLASPSNPIWATTSSPPSVLELGCGISPLSALALAPRVSRYVLTDQSYVQRLLQRNIDENLESALGSSGTSTPTGRSRKKRGGHVHPVSRPSINFTTLDWETDEVTPSLTGSGEVRSFDAVVACDCVYNYALVSPFVQTCVDACRLRSADDAFPGDDSRPCICVIGQQLRNDEVFESWLEAFHASFRVWRVPDDALPEDLRSSAGFVVHIGVLRDEMR</sequence>
<evidence type="ECO:0008006" key="4">
    <source>
        <dbReference type="Google" id="ProtNLM"/>
    </source>
</evidence>
<protein>
    <recommendedName>
        <fullName evidence="4">Diaminohydroxyphosphoribosylamino-pyrimidine deaminase</fullName>
    </recommendedName>
</protein>
<dbReference type="AlphaFoldDB" id="A0A428PYP4"/>
<accession>A0A428PYP4</accession>
<comment type="caution">
    <text evidence="2">The sequence shown here is derived from an EMBL/GenBank/DDBJ whole genome shotgun (WGS) entry which is preliminary data.</text>
</comment>
<dbReference type="GO" id="GO:0032991">
    <property type="term" value="C:protein-containing complex"/>
    <property type="evidence" value="ECO:0007669"/>
    <property type="project" value="TreeGrafter"/>
</dbReference>
<dbReference type="Gene3D" id="3.40.50.150">
    <property type="entry name" value="Vaccinia Virus protein VP39"/>
    <property type="match status" value="1"/>
</dbReference>
<dbReference type="STRING" id="1325734.A0A428PYP4"/>
<dbReference type="GO" id="GO:0008757">
    <property type="term" value="F:S-adenosylmethionine-dependent methyltransferase activity"/>
    <property type="evidence" value="ECO:0007669"/>
    <property type="project" value="UniProtKB-ARBA"/>
</dbReference>
<dbReference type="SUPFAM" id="SSF53335">
    <property type="entry name" value="S-adenosyl-L-methionine-dependent methyltransferases"/>
    <property type="match status" value="1"/>
</dbReference>
<feature type="region of interest" description="Disordered" evidence="1">
    <location>
        <begin position="148"/>
        <end position="172"/>
    </location>
</feature>
<dbReference type="OrthoDB" id="2529286at2759"/>
<dbReference type="PANTHER" id="PTHR14614:SF109">
    <property type="entry name" value="RIBOSOMAL LYSINE N-METHYLTRANSFERASE 5"/>
    <property type="match status" value="1"/>
</dbReference>
<evidence type="ECO:0000313" key="2">
    <source>
        <dbReference type="EMBL" id="RSL58123.1"/>
    </source>
</evidence>
<proteinExistence type="predicted"/>
<evidence type="ECO:0000256" key="1">
    <source>
        <dbReference type="SAM" id="MobiDB-lite"/>
    </source>
</evidence>
<dbReference type="Pfam" id="PF10294">
    <property type="entry name" value="Methyltransf_16"/>
    <property type="match status" value="1"/>
</dbReference>